<dbReference type="KEGG" id="vg:54981548"/>
<dbReference type="GeneID" id="54981548"/>
<protein>
    <submittedName>
        <fullName evidence="2">NAD-dependent epimerase/dehydratase</fullName>
    </submittedName>
</protein>
<name>A0A222YYW2_9CAUD</name>
<sequence length="272" mass="31124">MLKIIGATGNVGKRLLEKSLDVWHDDVEAIATRLDKDELEYDFDSLNHEDVIAFCAAISEPTVCANNPELARKVNVTKTIEFIEKSTQRGARVVFLSSDAVYGNIDNQFDEQWHKDPIGVYGEMKSEVEEYFRGSPDVKVLRSSFNFFKEDRFTSYLQKCALNHEVAEVFSPFERSIIHRDDTVDAILSLSRNWEGPQFINCGGPHTICRSEFAQILKEEVFPSLQIEIVRPPEKFYQDRPGTVSMISNPLVNVLGRPQRTLREAIRMEFDV</sequence>
<dbReference type="EMBL" id="MF351863">
    <property type="protein sequence ID" value="ASR76254.1"/>
    <property type="molecule type" value="Genomic_DNA"/>
</dbReference>
<dbReference type="PANTHER" id="PTHR43242">
    <property type="entry name" value="NAD(P)-BINDING ROSSMANN-FOLD SUPERFAMILY PROTEIN"/>
    <property type="match status" value="1"/>
</dbReference>
<evidence type="ECO:0000313" key="3">
    <source>
        <dbReference type="Proteomes" id="UP000221247"/>
    </source>
</evidence>
<accession>A0A222YYW2</accession>
<feature type="domain" description="RmlD-like substrate binding" evidence="1">
    <location>
        <begin position="4"/>
        <end position="172"/>
    </location>
</feature>
<evidence type="ECO:0000259" key="1">
    <source>
        <dbReference type="Pfam" id="PF04321"/>
    </source>
</evidence>
<dbReference type="InterPro" id="IPR029903">
    <property type="entry name" value="RmlD-like-bd"/>
</dbReference>
<organism evidence="2 3">
    <name type="scientific">Synechococcus phage Bellamy</name>
    <dbReference type="NCBI Taxonomy" id="2023996"/>
    <lineage>
        <taxon>Viruses</taxon>
        <taxon>Duplodnaviria</taxon>
        <taxon>Heunggongvirae</taxon>
        <taxon>Uroviricota</taxon>
        <taxon>Caudoviricetes</taxon>
        <taxon>Pantevenvirales</taxon>
        <taxon>Kyanoviridae</taxon>
        <taxon>Bellamyvirus</taxon>
        <taxon>Bellamyvirus bellamy</taxon>
    </lineage>
</organism>
<evidence type="ECO:0000313" key="2">
    <source>
        <dbReference type="EMBL" id="ASR76254.1"/>
    </source>
</evidence>
<keyword evidence="3" id="KW-1185">Reference proteome</keyword>
<dbReference type="PANTHER" id="PTHR43242:SF1">
    <property type="entry name" value="NAD(P)-BINDING ROSSMANN-FOLD SUPERFAMILY PROTEIN"/>
    <property type="match status" value="1"/>
</dbReference>
<reference evidence="2 3" key="1">
    <citation type="submission" date="2017-06" db="EMBL/GenBank/DDBJ databases">
        <authorList>
            <person name="Kim H.J."/>
            <person name="Triplett B.A."/>
        </authorList>
    </citation>
    <scope>NUCLEOTIDE SEQUENCE [LARGE SCALE GENOMIC DNA]</scope>
</reference>
<dbReference type="Proteomes" id="UP000221247">
    <property type="component" value="Segment"/>
</dbReference>
<dbReference type="RefSeq" id="YP_009791367.1">
    <property type="nucleotide sequence ID" value="NC_047838.1"/>
</dbReference>
<dbReference type="SUPFAM" id="SSF51735">
    <property type="entry name" value="NAD(P)-binding Rossmann-fold domains"/>
    <property type="match status" value="1"/>
</dbReference>
<gene>
    <name evidence="2" type="primary">218</name>
    <name evidence="2" type="ORF">PBI_BELLAMY_218</name>
</gene>
<dbReference type="Gene3D" id="3.40.50.720">
    <property type="entry name" value="NAD(P)-binding Rossmann-like Domain"/>
    <property type="match status" value="1"/>
</dbReference>
<proteinExistence type="predicted"/>
<dbReference type="InterPro" id="IPR036291">
    <property type="entry name" value="NAD(P)-bd_dom_sf"/>
</dbReference>
<dbReference type="Pfam" id="PF04321">
    <property type="entry name" value="RmlD_sub_bind"/>
    <property type="match status" value="1"/>
</dbReference>